<evidence type="ECO:0000313" key="3">
    <source>
        <dbReference type="EMBL" id="OGB89653.1"/>
    </source>
</evidence>
<dbReference type="AlphaFoldDB" id="A0A1F4Q0U2"/>
<evidence type="ECO:0000313" key="4">
    <source>
        <dbReference type="Proteomes" id="UP000178724"/>
    </source>
</evidence>
<name>A0A1F4Q0U2_UNCSA</name>
<dbReference type="PANTHER" id="PTHR36565">
    <property type="entry name" value="UPF0332 PROTEIN TM_1000"/>
    <property type="match status" value="1"/>
</dbReference>
<evidence type="ECO:0000259" key="2">
    <source>
        <dbReference type="Pfam" id="PF05168"/>
    </source>
</evidence>
<gene>
    <name evidence="3" type="ORF">A2625_05935</name>
</gene>
<dbReference type="EMBL" id="METM01000021">
    <property type="protein sequence ID" value="OGB89653.1"/>
    <property type="molecule type" value="Genomic_DNA"/>
</dbReference>
<dbReference type="Proteomes" id="UP000178724">
    <property type="component" value="Unassembled WGS sequence"/>
</dbReference>
<sequence>MDKKTEELIRGYLAKAEEKLVSVKNLIADGSYDDAVSRAYYAAFHAASALLLSEGLTADTHSGLVNLFGLHFVKSGKFDKKFGKYLSTLKENRENGDYEVFSAIDKETADSASVEAEAFVKEMKRYLSALGVNF</sequence>
<dbReference type="Gene3D" id="1.20.120.330">
    <property type="entry name" value="Nucleotidyltransferases domain 2"/>
    <property type="match status" value="1"/>
</dbReference>
<comment type="caution">
    <text evidence="3">The sequence shown here is derived from an EMBL/GenBank/DDBJ whole genome shotgun (WGS) entry which is preliminary data.</text>
</comment>
<protein>
    <recommendedName>
        <fullName evidence="2">HEPN domain-containing protein</fullName>
    </recommendedName>
</protein>
<organism evidence="3 4">
    <name type="scientific">candidate division WOR-1 bacterium RIFCSPHIGHO2_01_FULL_53_15</name>
    <dbReference type="NCBI Taxonomy" id="1802564"/>
    <lineage>
        <taxon>Bacteria</taxon>
        <taxon>Bacillati</taxon>
        <taxon>Saganbacteria</taxon>
    </lineage>
</organism>
<reference evidence="3 4" key="1">
    <citation type="journal article" date="2016" name="Nat. Commun.">
        <title>Thousands of microbial genomes shed light on interconnected biogeochemical processes in an aquifer system.</title>
        <authorList>
            <person name="Anantharaman K."/>
            <person name="Brown C.T."/>
            <person name="Hug L.A."/>
            <person name="Sharon I."/>
            <person name="Castelle C.J."/>
            <person name="Probst A.J."/>
            <person name="Thomas B.C."/>
            <person name="Singh A."/>
            <person name="Wilkins M.J."/>
            <person name="Karaoz U."/>
            <person name="Brodie E.L."/>
            <person name="Williams K.H."/>
            <person name="Hubbard S.S."/>
            <person name="Banfield J.F."/>
        </authorList>
    </citation>
    <scope>NUCLEOTIDE SEQUENCE [LARGE SCALE GENOMIC DNA]</scope>
</reference>
<feature type="domain" description="HEPN" evidence="2">
    <location>
        <begin position="12"/>
        <end position="125"/>
    </location>
</feature>
<dbReference type="InterPro" id="IPR052226">
    <property type="entry name" value="UPF0332_toxin"/>
</dbReference>
<comment type="similarity">
    <text evidence="1">Belongs to the UPF0332 family.</text>
</comment>
<evidence type="ECO:0000256" key="1">
    <source>
        <dbReference type="ARBA" id="ARBA00038248"/>
    </source>
</evidence>
<accession>A0A1F4Q0U2</accession>
<dbReference type="PANTHER" id="PTHR36565:SF1">
    <property type="entry name" value="UPF0332 PROTEIN TM_1000"/>
    <property type="match status" value="1"/>
</dbReference>
<dbReference type="Pfam" id="PF05168">
    <property type="entry name" value="HEPN"/>
    <property type="match status" value="1"/>
</dbReference>
<dbReference type="InterPro" id="IPR007842">
    <property type="entry name" value="HEPN_dom"/>
</dbReference>
<proteinExistence type="inferred from homology"/>